<comment type="similarity">
    <text evidence="2">Belongs to the FKBP-type PPIase family. Tig subfamily.</text>
</comment>
<dbReference type="GO" id="GO:0051083">
    <property type="term" value="P:'de novo' cotranslational protein folding"/>
    <property type="evidence" value="ECO:0007669"/>
    <property type="project" value="TreeGrafter"/>
</dbReference>
<dbReference type="InterPro" id="IPR037041">
    <property type="entry name" value="Trigger_fac_C_sf"/>
</dbReference>
<dbReference type="NCBIfam" id="TIGR00115">
    <property type="entry name" value="tig"/>
    <property type="match status" value="1"/>
</dbReference>
<sequence length="453" mass="52113">MCYSVNSLMSQLPKIQISLRPKCRLALVITIPTQYCRINYNQTLMCFKENINIPGFRKGKIPDNILFQHVGRTSVNSIALQLLIESAYLYALKQESINTIGQPELSEGFNSLLERFDPNASLSLVIETDIEPNPIMNRTRGLEIITQYMKYDPSRVDILIEEARERLSTFKLVKDRPARLNDMAIITLVEKSRGIEDADTDSQPQDIEITLNAQCPITDLVEHVIGLTIGEKKFVTCQVPQDHSQTEGEVYEVDFDIILRELKVRELPNLNDNFAKQISEKNTLDELHLELEYYLQEEAKLSTIRNLQDALLDALIQEFEVEVPETLIQEEMHSLIKKTVSQIARKGTDVKQFFTHEVVSNLMETSRPEAEQRLIKSLALKTLAKIEQINITEEEIVERIQEINPEIIDCKEIDQTLLIDAVRSDLMRKKLLEWLYVNNSIEIQGAEEEEEQP</sequence>
<dbReference type="SUPFAM" id="SSF54534">
    <property type="entry name" value="FKBP-like"/>
    <property type="match status" value="1"/>
</dbReference>
<dbReference type="GO" id="GO:0044183">
    <property type="term" value="F:protein folding chaperone"/>
    <property type="evidence" value="ECO:0007669"/>
    <property type="project" value="TreeGrafter"/>
</dbReference>
<evidence type="ECO:0000313" key="9">
    <source>
        <dbReference type="EMBL" id="APP88220.1"/>
    </source>
</evidence>
<dbReference type="EMBL" id="KY124271">
    <property type="protein sequence ID" value="AQX44987.1"/>
    <property type="molecule type" value="Genomic_DNA"/>
</dbReference>
<geneLocation type="plastid" evidence="9"/>
<evidence type="ECO:0000256" key="2">
    <source>
        <dbReference type="ARBA" id="ARBA00005464"/>
    </source>
</evidence>
<dbReference type="Gene3D" id="1.10.3120.10">
    <property type="entry name" value="Trigger factor, C-terminal domain"/>
    <property type="match status" value="1"/>
</dbReference>
<evidence type="ECO:0000256" key="4">
    <source>
        <dbReference type="ARBA" id="ARBA00023110"/>
    </source>
</evidence>
<keyword evidence="9" id="KW-0934">Plastid</keyword>
<dbReference type="GO" id="GO:0015031">
    <property type="term" value="P:protein transport"/>
    <property type="evidence" value="ECO:0007669"/>
    <property type="project" value="InterPro"/>
</dbReference>
<evidence type="ECO:0000259" key="7">
    <source>
        <dbReference type="Pfam" id="PF05697"/>
    </source>
</evidence>
<keyword evidence="5" id="KW-0143">Chaperone</keyword>
<evidence type="ECO:0000256" key="5">
    <source>
        <dbReference type="ARBA" id="ARBA00023186"/>
    </source>
</evidence>
<dbReference type="InterPro" id="IPR027304">
    <property type="entry name" value="Trigger_fact/SurA_dom_sf"/>
</dbReference>
<organism evidence="9">
    <name type="scientific">Paulinella micropora</name>
    <dbReference type="NCBI Taxonomy" id="1928728"/>
    <lineage>
        <taxon>Eukaryota</taxon>
        <taxon>Sar</taxon>
        <taxon>Rhizaria</taxon>
        <taxon>Cercozoa</taxon>
        <taxon>Imbricatea</taxon>
        <taxon>Silicofilosea</taxon>
        <taxon>Euglyphida</taxon>
        <taxon>Paulinellidae</taxon>
        <taxon>Paulinella</taxon>
    </lineage>
</organism>
<comment type="catalytic activity">
    <reaction evidence="1">
        <text>[protein]-peptidylproline (omega=180) = [protein]-peptidylproline (omega=0)</text>
        <dbReference type="Rhea" id="RHEA:16237"/>
        <dbReference type="Rhea" id="RHEA-COMP:10747"/>
        <dbReference type="Rhea" id="RHEA-COMP:10748"/>
        <dbReference type="ChEBI" id="CHEBI:83833"/>
        <dbReference type="ChEBI" id="CHEBI:83834"/>
        <dbReference type="EC" id="5.2.1.8"/>
    </reaction>
</comment>
<dbReference type="Gene3D" id="3.10.50.40">
    <property type="match status" value="1"/>
</dbReference>
<dbReference type="SUPFAM" id="SSF109998">
    <property type="entry name" value="Triger factor/SurA peptide-binding domain-like"/>
    <property type="match status" value="1"/>
</dbReference>
<evidence type="ECO:0000313" key="10">
    <source>
        <dbReference type="EMBL" id="AQX44987.1"/>
    </source>
</evidence>
<dbReference type="InterPro" id="IPR008881">
    <property type="entry name" value="Trigger_fac_ribosome-bd_bac"/>
</dbReference>
<protein>
    <recommendedName>
        <fullName evidence="3">peptidylprolyl isomerase</fullName>
        <ecNumber evidence="3">5.2.1.8</ecNumber>
    </recommendedName>
</protein>
<feature type="domain" description="Trigger factor ribosome-binding bacterial" evidence="7">
    <location>
        <begin position="17"/>
        <end position="161"/>
    </location>
</feature>
<dbReference type="InterPro" id="IPR036611">
    <property type="entry name" value="Trigger_fac_ribosome-bd_sf"/>
</dbReference>
<dbReference type="Gene3D" id="3.30.70.1050">
    <property type="entry name" value="Trigger factor ribosome-binding domain"/>
    <property type="match status" value="1"/>
</dbReference>
<proteinExistence type="inferred from homology"/>
<dbReference type="HAMAP" id="MF_00303">
    <property type="entry name" value="Trigger_factor_Tig"/>
    <property type="match status" value="1"/>
</dbReference>
<accession>A0A1L5YBY9</accession>
<dbReference type="GO" id="GO:0003755">
    <property type="term" value="F:peptidyl-prolyl cis-trans isomerase activity"/>
    <property type="evidence" value="ECO:0007669"/>
    <property type="project" value="UniProtKB-KW"/>
</dbReference>
<dbReference type="EMBL" id="KX897545">
    <property type="protein sequence ID" value="APP88220.1"/>
    <property type="molecule type" value="Genomic_DNA"/>
</dbReference>
<name>A0A1L5YBY9_9EUKA</name>
<dbReference type="PANTHER" id="PTHR30560:SF3">
    <property type="entry name" value="TRIGGER FACTOR-LIKE PROTEIN TIG, CHLOROPLASTIC"/>
    <property type="match status" value="1"/>
</dbReference>
<reference evidence="9" key="1">
    <citation type="journal article" date="2017" name="Protist">
        <title>Diversity of the Photosynthetic Paulinella Species, with the Description of Paulinella micropora sp. nov. and the Chromatophore Genome Sequence for strain KR01.</title>
        <authorList>
            <person name="Lhee D."/>
            <person name="Yang E.C."/>
            <person name="Kim J.I."/>
            <person name="Nakayama T."/>
            <person name="Zuccarello G."/>
            <person name="Andersen R.A."/>
            <person name="Yoon H.S."/>
        </authorList>
    </citation>
    <scope>NUCLEOTIDE SEQUENCE</scope>
    <source>
        <strain evidence="10">FK01</strain>
        <strain evidence="9">KR01</strain>
    </source>
</reference>
<dbReference type="PIRSF" id="PIRSF003095">
    <property type="entry name" value="Trigger_factor"/>
    <property type="match status" value="1"/>
</dbReference>
<evidence type="ECO:0000259" key="8">
    <source>
        <dbReference type="Pfam" id="PF05698"/>
    </source>
</evidence>
<dbReference type="InterPro" id="IPR046357">
    <property type="entry name" value="PPIase_dom_sf"/>
</dbReference>
<evidence type="ECO:0000256" key="3">
    <source>
        <dbReference type="ARBA" id="ARBA00013194"/>
    </source>
</evidence>
<dbReference type="SUPFAM" id="SSF102735">
    <property type="entry name" value="Trigger factor ribosome-binding domain"/>
    <property type="match status" value="1"/>
</dbReference>
<dbReference type="Pfam" id="PF05697">
    <property type="entry name" value="Trigger_N"/>
    <property type="match status" value="1"/>
</dbReference>
<evidence type="ECO:0000256" key="6">
    <source>
        <dbReference type="ARBA" id="ARBA00023235"/>
    </source>
</evidence>
<dbReference type="GO" id="GO:0043022">
    <property type="term" value="F:ribosome binding"/>
    <property type="evidence" value="ECO:0007669"/>
    <property type="project" value="TreeGrafter"/>
</dbReference>
<evidence type="ECO:0000256" key="1">
    <source>
        <dbReference type="ARBA" id="ARBA00000971"/>
    </source>
</evidence>
<dbReference type="GO" id="GO:0043335">
    <property type="term" value="P:protein unfolding"/>
    <property type="evidence" value="ECO:0007669"/>
    <property type="project" value="TreeGrafter"/>
</dbReference>
<dbReference type="PANTHER" id="PTHR30560">
    <property type="entry name" value="TRIGGER FACTOR CHAPERONE AND PEPTIDYL-PROLYL CIS/TRANS ISOMERASE"/>
    <property type="match status" value="1"/>
</dbReference>
<feature type="domain" description="Trigger factor C-terminal" evidence="8">
    <location>
        <begin position="283"/>
        <end position="435"/>
    </location>
</feature>
<keyword evidence="6" id="KW-0413">Isomerase</keyword>
<keyword evidence="4" id="KW-0697">Rotamase</keyword>
<dbReference type="Pfam" id="PF05698">
    <property type="entry name" value="Trigger_C"/>
    <property type="match status" value="1"/>
</dbReference>
<dbReference type="InterPro" id="IPR008880">
    <property type="entry name" value="Trigger_fac_C"/>
</dbReference>
<dbReference type="EC" id="5.2.1.8" evidence="3"/>
<dbReference type="AlphaFoldDB" id="A0A1L5YBY9"/>
<gene>
    <name evidence="9" type="primary">tig</name>
    <name evidence="9" type="ORF">PCKR_435</name>
    <name evidence="10" type="ORF">PFK_435</name>
</gene>
<dbReference type="InterPro" id="IPR005215">
    <property type="entry name" value="Trig_fac"/>
</dbReference>